<dbReference type="Proteomes" id="UP000051256">
    <property type="component" value="Unassembled WGS sequence"/>
</dbReference>
<dbReference type="PATRIC" id="fig|1423802.4.peg.1437"/>
<keyword evidence="3" id="KW-1185">Reference proteome</keyword>
<sequence>MVIVDDVENELEEKIAMNFKKIMMVIVSSMALFTTMNLGSLVNVDTPATEVASAKTKVYKCKLSKANRKAKAWIAYRESRGSYTVRNGIYIGRYQLTRSYLKGDYSKYNQEVTADRYVKNRYGSWVNAKRHWQYYGWY</sequence>
<keyword evidence="1" id="KW-0472">Membrane</keyword>
<dbReference type="AlphaFoldDB" id="A0A0R2CRP7"/>
<accession>A0A0R2CRP7</accession>
<organism evidence="2 3">
    <name type="scientific">Lentilactobacillus senioris DSM 24302 = JCM 17472</name>
    <dbReference type="NCBI Taxonomy" id="1423802"/>
    <lineage>
        <taxon>Bacteria</taxon>
        <taxon>Bacillati</taxon>
        <taxon>Bacillota</taxon>
        <taxon>Bacilli</taxon>
        <taxon>Lactobacillales</taxon>
        <taxon>Lactobacillaceae</taxon>
        <taxon>Lentilactobacillus</taxon>
    </lineage>
</organism>
<name>A0A0R2CRP7_9LACO</name>
<keyword evidence="1" id="KW-1133">Transmembrane helix</keyword>
<comment type="caution">
    <text evidence="2">The sequence shown here is derived from an EMBL/GenBank/DDBJ whole genome shotgun (WGS) entry which is preliminary data.</text>
</comment>
<proteinExistence type="predicted"/>
<evidence type="ECO:0000313" key="3">
    <source>
        <dbReference type="Proteomes" id="UP000051256"/>
    </source>
</evidence>
<evidence type="ECO:0000256" key="1">
    <source>
        <dbReference type="SAM" id="Phobius"/>
    </source>
</evidence>
<feature type="transmembrane region" description="Helical" evidence="1">
    <location>
        <begin position="22"/>
        <end position="42"/>
    </location>
</feature>
<keyword evidence="1" id="KW-0812">Transmembrane</keyword>
<evidence type="ECO:0000313" key="2">
    <source>
        <dbReference type="EMBL" id="KRM94462.1"/>
    </source>
</evidence>
<gene>
    <name evidence="2" type="ORF">FC56_GL001418</name>
</gene>
<evidence type="ECO:0008006" key="4">
    <source>
        <dbReference type="Google" id="ProtNLM"/>
    </source>
</evidence>
<dbReference type="STRING" id="1423802.FC56_GL001418"/>
<reference evidence="2 3" key="1">
    <citation type="journal article" date="2015" name="Genome Announc.">
        <title>Expanding the biotechnology potential of lactobacilli through comparative genomics of 213 strains and associated genera.</title>
        <authorList>
            <person name="Sun Z."/>
            <person name="Harris H.M."/>
            <person name="McCann A."/>
            <person name="Guo C."/>
            <person name="Argimon S."/>
            <person name="Zhang W."/>
            <person name="Yang X."/>
            <person name="Jeffery I.B."/>
            <person name="Cooney J.C."/>
            <person name="Kagawa T.F."/>
            <person name="Liu W."/>
            <person name="Song Y."/>
            <person name="Salvetti E."/>
            <person name="Wrobel A."/>
            <person name="Rasinkangas P."/>
            <person name="Parkhill J."/>
            <person name="Rea M.C."/>
            <person name="O'Sullivan O."/>
            <person name="Ritari J."/>
            <person name="Douillard F.P."/>
            <person name="Paul Ross R."/>
            <person name="Yang R."/>
            <person name="Briner A.E."/>
            <person name="Felis G.E."/>
            <person name="de Vos W.M."/>
            <person name="Barrangou R."/>
            <person name="Klaenhammer T.R."/>
            <person name="Caufield P.W."/>
            <person name="Cui Y."/>
            <person name="Zhang H."/>
            <person name="O'Toole P.W."/>
        </authorList>
    </citation>
    <scope>NUCLEOTIDE SEQUENCE [LARGE SCALE GENOMIC DNA]</scope>
    <source>
        <strain evidence="2 3">DSM 24302</strain>
    </source>
</reference>
<dbReference type="EMBL" id="AYZR01000004">
    <property type="protein sequence ID" value="KRM94462.1"/>
    <property type="molecule type" value="Genomic_DNA"/>
</dbReference>
<protein>
    <recommendedName>
        <fullName evidence="4">Aggregation promoting factor-like surface protein</fullName>
    </recommendedName>
</protein>